<reference evidence="1" key="1">
    <citation type="submission" date="2019-08" db="EMBL/GenBank/DDBJ databases">
        <authorList>
            <person name="Liu F."/>
        </authorList>
    </citation>
    <scope>NUCLEOTIDE SEQUENCE [LARGE SCALE GENOMIC DNA]</scope>
    <source>
        <strain evidence="1">PA1801</strain>
        <tissue evidence="1">Leaf</tissue>
    </source>
</reference>
<evidence type="ECO:0000313" key="2">
    <source>
        <dbReference type="Proteomes" id="UP000325315"/>
    </source>
</evidence>
<keyword evidence="2" id="KW-1185">Reference proteome</keyword>
<dbReference type="OrthoDB" id="851261at2759"/>
<sequence>MSQHSAWVETVNETLDEPELEEQMEKVVKPIAEIEIEQHPKLVSKYILFPSRDEAKFVSFLNIFTLNVNFSLLEINDMIPKYAKYLKEIMSRHKKLKKGEKININALVVSLVQPKRVLKDIWVKVRVLLSPSILFSLIRRGPRHSHSVG</sequence>
<comment type="caution">
    <text evidence="1">The sequence shown here is derived from an EMBL/GenBank/DDBJ whole genome shotgun (WGS) entry which is preliminary data.</text>
</comment>
<dbReference type="Proteomes" id="UP000325315">
    <property type="component" value="Unassembled WGS sequence"/>
</dbReference>
<organism evidence="1 2">
    <name type="scientific">Gossypium australe</name>
    <dbReference type="NCBI Taxonomy" id="47621"/>
    <lineage>
        <taxon>Eukaryota</taxon>
        <taxon>Viridiplantae</taxon>
        <taxon>Streptophyta</taxon>
        <taxon>Embryophyta</taxon>
        <taxon>Tracheophyta</taxon>
        <taxon>Spermatophyta</taxon>
        <taxon>Magnoliopsida</taxon>
        <taxon>eudicotyledons</taxon>
        <taxon>Gunneridae</taxon>
        <taxon>Pentapetalae</taxon>
        <taxon>rosids</taxon>
        <taxon>malvids</taxon>
        <taxon>Malvales</taxon>
        <taxon>Malvaceae</taxon>
        <taxon>Malvoideae</taxon>
        <taxon>Gossypium</taxon>
    </lineage>
</organism>
<accession>A0A5B6WP53</accession>
<dbReference type="AlphaFoldDB" id="A0A5B6WP53"/>
<protein>
    <submittedName>
        <fullName evidence="1">Uncharacterized protein</fullName>
    </submittedName>
</protein>
<name>A0A5B6WP53_9ROSI</name>
<dbReference type="EMBL" id="SMMG02000002">
    <property type="protein sequence ID" value="KAA3483659.1"/>
    <property type="molecule type" value="Genomic_DNA"/>
</dbReference>
<gene>
    <name evidence="1" type="ORF">EPI10_005809</name>
</gene>
<proteinExistence type="predicted"/>
<evidence type="ECO:0000313" key="1">
    <source>
        <dbReference type="EMBL" id="KAA3483659.1"/>
    </source>
</evidence>